<evidence type="ECO:0000256" key="2">
    <source>
        <dbReference type="ARBA" id="ARBA00047678"/>
    </source>
</evidence>
<protein>
    <recommendedName>
        <fullName evidence="1">NAD(P)H dehydrogenase (quinone)</fullName>
        <ecNumber evidence="1">1.6.5.2</ecNumber>
    </recommendedName>
</protein>
<dbReference type="Proteomes" id="UP001515500">
    <property type="component" value="Chromosome 6"/>
</dbReference>
<dbReference type="Gene3D" id="3.40.50.360">
    <property type="match status" value="1"/>
</dbReference>
<dbReference type="SUPFAM" id="SSF52218">
    <property type="entry name" value="Flavoproteins"/>
    <property type="match status" value="1"/>
</dbReference>
<comment type="catalytic activity">
    <reaction evidence="3">
        <text>a quinone + NADPH + H(+) = a quinol + NADP(+)</text>
        <dbReference type="Rhea" id="RHEA:46164"/>
        <dbReference type="ChEBI" id="CHEBI:15378"/>
        <dbReference type="ChEBI" id="CHEBI:24646"/>
        <dbReference type="ChEBI" id="CHEBI:57783"/>
        <dbReference type="ChEBI" id="CHEBI:58349"/>
        <dbReference type="ChEBI" id="CHEBI:132124"/>
        <dbReference type="EC" id="1.6.5.2"/>
    </reaction>
</comment>
<dbReference type="GeneID" id="120263029"/>
<dbReference type="InterPro" id="IPR029039">
    <property type="entry name" value="Flavoprotein-like_sf"/>
</dbReference>
<organism evidence="6 7">
    <name type="scientific">Dioscorea cayennensis subsp. rotundata</name>
    <name type="common">White Guinea yam</name>
    <name type="synonym">Dioscorea rotundata</name>
    <dbReference type="NCBI Taxonomy" id="55577"/>
    <lineage>
        <taxon>Eukaryota</taxon>
        <taxon>Viridiplantae</taxon>
        <taxon>Streptophyta</taxon>
        <taxon>Embryophyta</taxon>
        <taxon>Tracheophyta</taxon>
        <taxon>Spermatophyta</taxon>
        <taxon>Magnoliopsida</taxon>
        <taxon>Liliopsida</taxon>
        <taxon>Dioscoreales</taxon>
        <taxon>Dioscoreaceae</taxon>
        <taxon>Dioscorea</taxon>
    </lineage>
</organism>
<feature type="compositionally biased region" description="Basic and acidic residues" evidence="4">
    <location>
        <begin position="1"/>
        <end position="11"/>
    </location>
</feature>
<dbReference type="PANTHER" id="PTHR30543:SF21">
    <property type="entry name" value="NAD(P)H-DEPENDENT FMN REDUCTASE LOT6"/>
    <property type="match status" value="1"/>
</dbReference>
<feature type="region of interest" description="Disordered" evidence="4">
    <location>
        <begin position="1"/>
        <end position="33"/>
    </location>
</feature>
<keyword evidence="6" id="KW-1185">Reference proteome</keyword>
<dbReference type="PANTHER" id="PTHR30543">
    <property type="entry name" value="CHROMATE REDUCTASE"/>
    <property type="match status" value="1"/>
</dbReference>
<dbReference type="RefSeq" id="XP_039126890.1">
    <property type="nucleotide sequence ID" value="XM_039270956.1"/>
</dbReference>
<evidence type="ECO:0000256" key="1">
    <source>
        <dbReference type="ARBA" id="ARBA00012648"/>
    </source>
</evidence>
<evidence type="ECO:0000256" key="4">
    <source>
        <dbReference type="SAM" id="MobiDB-lite"/>
    </source>
</evidence>
<dbReference type="InterPro" id="IPR050712">
    <property type="entry name" value="NAD(P)H-dep_reductase"/>
</dbReference>
<dbReference type="AlphaFoldDB" id="A0AB40BIL2"/>
<dbReference type="InterPro" id="IPR005025">
    <property type="entry name" value="FMN_Rdtase-like_dom"/>
</dbReference>
<dbReference type="GO" id="GO:0010181">
    <property type="term" value="F:FMN binding"/>
    <property type="evidence" value="ECO:0007669"/>
    <property type="project" value="TreeGrafter"/>
</dbReference>
<evidence type="ECO:0000256" key="3">
    <source>
        <dbReference type="ARBA" id="ARBA00048983"/>
    </source>
</evidence>
<evidence type="ECO:0000313" key="6">
    <source>
        <dbReference type="Proteomes" id="UP001515500"/>
    </source>
</evidence>
<dbReference type="EC" id="1.6.5.2" evidence="1"/>
<accession>A0AB40BIL2</accession>
<comment type="catalytic activity">
    <reaction evidence="2">
        <text>a quinone + NADH + H(+) = a quinol + NAD(+)</text>
        <dbReference type="Rhea" id="RHEA:46160"/>
        <dbReference type="ChEBI" id="CHEBI:15378"/>
        <dbReference type="ChEBI" id="CHEBI:24646"/>
        <dbReference type="ChEBI" id="CHEBI:57540"/>
        <dbReference type="ChEBI" id="CHEBI:57945"/>
        <dbReference type="ChEBI" id="CHEBI:132124"/>
        <dbReference type="EC" id="1.6.5.2"/>
    </reaction>
</comment>
<dbReference type="Pfam" id="PF03358">
    <property type="entry name" value="FMN_red"/>
    <property type="match status" value="1"/>
</dbReference>
<evidence type="ECO:0000259" key="5">
    <source>
        <dbReference type="Pfam" id="PF03358"/>
    </source>
</evidence>
<gene>
    <name evidence="7" type="primary">LOC120263029</name>
</gene>
<proteinExistence type="predicted"/>
<sequence>MSREKKNREMEIATTSAIPEEEEEDEKKKKKKKAKPRSMIKVIAICGSLRKTSMNRGLIRSAIEICEEGIDGMKIEEVEIHLLPFINPDLEMESEVKFPPAVEAFRRRVHGADAFLFAFPEYNYSLPAPLKNAIDWASRPPNVMAGKTAAMVSAAGGSGGNRSQAHLRQIGVFLDLHFINKPEMFIKAHQPPKKFDSHGNLVDAHIKENLKSLLLSLQSFTLRLHPKLLSSS</sequence>
<dbReference type="GO" id="GO:0003955">
    <property type="term" value="F:NAD(P)H dehydrogenase (quinone) activity"/>
    <property type="evidence" value="ECO:0007669"/>
    <property type="project" value="UniProtKB-EC"/>
</dbReference>
<reference evidence="7" key="1">
    <citation type="submission" date="2025-08" db="UniProtKB">
        <authorList>
            <consortium name="RefSeq"/>
        </authorList>
    </citation>
    <scope>IDENTIFICATION</scope>
</reference>
<feature type="domain" description="NADPH-dependent FMN reductase-like" evidence="5">
    <location>
        <begin position="40"/>
        <end position="186"/>
    </location>
</feature>
<evidence type="ECO:0000313" key="7">
    <source>
        <dbReference type="RefSeq" id="XP_039126890.1"/>
    </source>
</evidence>
<dbReference type="GO" id="GO:0005829">
    <property type="term" value="C:cytosol"/>
    <property type="evidence" value="ECO:0007669"/>
    <property type="project" value="TreeGrafter"/>
</dbReference>
<name>A0AB40BIL2_DIOCR</name>